<organism evidence="7 8">
    <name type="scientific">Paractinoplanes globisporus</name>
    <dbReference type="NCBI Taxonomy" id="113565"/>
    <lineage>
        <taxon>Bacteria</taxon>
        <taxon>Bacillati</taxon>
        <taxon>Actinomycetota</taxon>
        <taxon>Actinomycetes</taxon>
        <taxon>Micromonosporales</taxon>
        <taxon>Micromonosporaceae</taxon>
        <taxon>Paractinoplanes</taxon>
    </lineage>
</organism>
<evidence type="ECO:0000313" key="8">
    <source>
        <dbReference type="Proteomes" id="UP001602245"/>
    </source>
</evidence>
<evidence type="ECO:0000256" key="4">
    <source>
        <dbReference type="ARBA" id="ARBA00023065"/>
    </source>
</evidence>
<evidence type="ECO:0000313" key="7">
    <source>
        <dbReference type="EMBL" id="MFF5294150.1"/>
    </source>
</evidence>
<dbReference type="InterPro" id="IPR038081">
    <property type="entry name" value="CalX-like_sf"/>
</dbReference>
<proteinExistence type="predicted"/>
<dbReference type="EMBL" id="JBIAZU010000006">
    <property type="protein sequence ID" value="MFF5294150.1"/>
    <property type="molecule type" value="Genomic_DNA"/>
</dbReference>
<dbReference type="InterPro" id="IPR051171">
    <property type="entry name" value="CaCA"/>
</dbReference>
<dbReference type="InterPro" id="IPR003644">
    <property type="entry name" value="Calx_beta"/>
</dbReference>
<keyword evidence="1" id="KW-0732">Signal</keyword>
<dbReference type="Pfam" id="PF03160">
    <property type="entry name" value="Calx-beta"/>
    <property type="match status" value="3"/>
</dbReference>
<sequence length="948" mass="94563">MRYRSPHVARGGPDPFALLGTKYVRTILSAAAATAIVFTPAMMQASPAMAAPMAADLTFSAVTPVTEGGLVTVSYSYIGDGETYAITTAPSGNGATAGSDYTAPGGTLVLAAGSVGSPVTGTITIQTTDDQLYEGAETFDITAAAAPDSETATATINDNDSKPSYSLSASPGTVTEGAGAKSTITATLSAVSGVAATVALTTTNGTATAGVAPLGDYTALTGGGGDTITIPPGSLTGTKDVLITNDGVKDSQDTESFTVTGAGTNTLQSAASTTVSVKDAQPTPKLTLSGGGASAEGGAAAVFTVTTDTKSELPITVQWDAVDVTPAAGDGTATPGTDFSYPASRIAIISAGSTSTTITIAPTVDGLDELTEDYAIQLSNPTNAALGTAIKVGATISDNAADLPPTMTITPTAVTEGDSGKKAQTFTAILSGPSGKTVKASYSTGGGTATAGKDYVAATGTLTFPPGTTTQTFSVDIIGDTVDEGAGETFVITPAAIAGESPASFSAVGGAATVTITDDDAAPTIASFDDKSVTEGNDTSVILLPLKLSNASNTTLTFNLTDTPSGTNMASNVIGAAGTNDYTLLNPTIVIPPDTTVGYAAVLINGDTYFEPDETSTIAALATVGSQTYLTAPFTKSSVLTIVNDDKAPNLKINNISGDEGGTVDVTGTLTGMSAASTVYNVWFTGQSVGGKKAADPTDFTNPGVVQVTVGAGTAPTDTLAVASLALTDDTTNEPDETINVTGNTTGNTGTVTDGAVTIKANDGAKPGEPGGLTISGPANIVGAVAVSIKGKAAASTMVDLYGAPMGGGGELKKLLSTTSDADGNYMFSRWIGEGYRFAAMSGDEKSDEIKVTVTQNPVFVASSGATGMLTLAVQGNPRGPGQTAIVQRWVNGAWVNAWRGTTGSDNIWRGTAKVASKTTVTLRAFVAGYTPDGLLPGYTAAKKVTIK</sequence>
<dbReference type="SUPFAM" id="SSF141072">
    <property type="entry name" value="CalX-like"/>
    <property type="match status" value="5"/>
</dbReference>
<keyword evidence="4" id="KW-0406">Ion transport</keyword>
<evidence type="ECO:0000256" key="5">
    <source>
        <dbReference type="SAM" id="MobiDB-lite"/>
    </source>
</evidence>
<dbReference type="PANTHER" id="PTHR11878:SF65">
    <property type="entry name" value="NA_CA-EXCHANGE PROTEIN, ISOFORM G"/>
    <property type="match status" value="1"/>
</dbReference>
<keyword evidence="3" id="KW-0106">Calcium</keyword>
<name>A0ABW6WNW4_9ACTN</name>
<evidence type="ECO:0000256" key="3">
    <source>
        <dbReference type="ARBA" id="ARBA00022837"/>
    </source>
</evidence>
<reference evidence="7 8" key="1">
    <citation type="submission" date="2024-10" db="EMBL/GenBank/DDBJ databases">
        <title>The Natural Products Discovery Center: Release of the First 8490 Sequenced Strains for Exploring Actinobacteria Biosynthetic Diversity.</title>
        <authorList>
            <person name="Kalkreuter E."/>
            <person name="Kautsar S.A."/>
            <person name="Yang D."/>
            <person name="Bader C.D."/>
            <person name="Teijaro C.N."/>
            <person name="Fluegel L."/>
            <person name="Davis C.M."/>
            <person name="Simpson J.R."/>
            <person name="Lauterbach L."/>
            <person name="Steele A.D."/>
            <person name="Gui C."/>
            <person name="Meng S."/>
            <person name="Li G."/>
            <person name="Viehrig K."/>
            <person name="Ye F."/>
            <person name="Su P."/>
            <person name="Kiefer A.F."/>
            <person name="Nichols A."/>
            <person name="Cepeda A.J."/>
            <person name="Yan W."/>
            <person name="Fan B."/>
            <person name="Jiang Y."/>
            <person name="Adhikari A."/>
            <person name="Zheng C.-J."/>
            <person name="Schuster L."/>
            <person name="Cowan T.M."/>
            <person name="Smanski M.J."/>
            <person name="Chevrette M.G."/>
            <person name="De Carvalho L.P.S."/>
            <person name="Shen B."/>
        </authorList>
    </citation>
    <scope>NUCLEOTIDE SEQUENCE [LARGE SCALE GENOMIC DNA]</scope>
    <source>
        <strain evidence="7 8">NPDC000087</strain>
    </source>
</reference>
<feature type="region of interest" description="Disordered" evidence="5">
    <location>
        <begin position="149"/>
        <end position="176"/>
    </location>
</feature>
<keyword evidence="2" id="KW-0677">Repeat</keyword>
<keyword evidence="8" id="KW-1185">Reference proteome</keyword>
<dbReference type="Proteomes" id="UP001602245">
    <property type="component" value="Unassembled WGS sequence"/>
</dbReference>
<feature type="domain" description="Calx-beta" evidence="6">
    <location>
        <begin position="394"/>
        <end position="495"/>
    </location>
</feature>
<evidence type="ECO:0000256" key="2">
    <source>
        <dbReference type="ARBA" id="ARBA00022737"/>
    </source>
</evidence>
<evidence type="ECO:0000259" key="6">
    <source>
        <dbReference type="SMART" id="SM00237"/>
    </source>
</evidence>
<keyword evidence="4" id="KW-0813">Transport</keyword>
<feature type="compositionally biased region" description="Polar residues" evidence="5">
    <location>
        <begin position="156"/>
        <end position="173"/>
    </location>
</feature>
<accession>A0ABW6WNW4</accession>
<dbReference type="Gene3D" id="2.60.40.2030">
    <property type="match status" value="5"/>
</dbReference>
<dbReference type="SMART" id="SM00237">
    <property type="entry name" value="Calx_beta"/>
    <property type="match status" value="1"/>
</dbReference>
<protein>
    <submittedName>
        <fullName evidence="7">Calx-beta domain-containing protein</fullName>
    </submittedName>
</protein>
<comment type="caution">
    <text evidence="7">The sequence shown here is derived from an EMBL/GenBank/DDBJ whole genome shotgun (WGS) entry which is preliminary data.</text>
</comment>
<dbReference type="PANTHER" id="PTHR11878">
    <property type="entry name" value="SODIUM/CALCIUM EXCHANGER"/>
    <property type="match status" value="1"/>
</dbReference>
<evidence type="ECO:0000256" key="1">
    <source>
        <dbReference type="ARBA" id="ARBA00022729"/>
    </source>
</evidence>
<gene>
    <name evidence="7" type="ORF">ACFY35_32345</name>
</gene>
<dbReference type="RefSeq" id="WP_084699309.1">
    <property type="nucleotide sequence ID" value="NZ_JBIAZU010000006.1"/>
</dbReference>